<feature type="compositionally biased region" description="Low complexity" evidence="4">
    <location>
        <begin position="7"/>
        <end position="20"/>
    </location>
</feature>
<dbReference type="InterPro" id="IPR000504">
    <property type="entry name" value="RRM_dom"/>
</dbReference>
<dbReference type="SUPFAM" id="SSF54928">
    <property type="entry name" value="RNA-binding domain, RBD"/>
    <property type="match status" value="2"/>
</dbReference>
<feature type="domain" description="RRM" evidence="5">
    <location>
        <begin position="140"/>
        <end position="218"/>
    </location>
</feature>
<dbReference type="PANTHER" id="PTHR24012">
    <property type="entry name" value="RNA BINDING PROTEIN"/>
    <property type="match status" value="1"/>
</dbReference>
<sequence>MKDEMSGTTTTEQNPPQTNGEQAEAAETKPVSAEMKGQPGPSETLSPGMKRGPPQQQPQQSSPRGGGGGMERPQQHQQGQGGPMRITRGPPPQHGWSGPPSQFPPRQPAARNYNNEMGAAYGSYTGRNSYNQGPENLSKTNLYIRGLTPNTTDQDLLNLCSNYGSIVSTKAIVDPMSGKCKGYGFVDFEHPGDAEKATQALSSAGIQAQMAKVSKQEQDPTNLYIANLPDYVDENYLETMTRPFGTVVSTRVLRDNSESLCCFLVIFTYIGDVISNFDDIIVSNFDDVISNFDMISNFDISTFDDVISTFVNSCNNILIRSLFFSSPTETDEYSPSGSQSRGVGFCRMETREMCEKIIHSLNKKVLPASQEPLLIKFADSGNKKKRDIRNQHMMGGYDGGMQHGPMGHQIMGQGSMNITPRGYSIPGSSNQSQYMQGAGAGNWVQQPDWVQPAAGVAQYGGPGGQTGLLPPQQLPYDISTSPPQQLDGNEHYNFA</sequence>
<dbReference type="EMBL" id="VXIV02002852">
    <property type="protein sequence ID" value="KAF6022422.1"/>
    <property type="molecule type" value="Genomic_DNA"/>
</dbReference>
<evidence type="ECO:0000259" key="5">
    <source>
        <dbReference type="PROSITE" id="PS50102"/>
    </source>
</evidence>
<evidence type="ECO:0000313" key="6">
    <source>
        <dbReference type="EMBL" id="KAF6022422.1"/>
    </source>
</evidence>
<gene>
    <name evidence="6" type="ORF">EB796_019268</name>
</gene>
<dbReference type="InterPro" id="IPR035979">
    <property type="entry name" value="RBD_domain_sf"/>
</dbReference>
<comment type="caution">
    <text evidence="6">The sequence shown here is derived from an EMBL/GenBank/DDBJ whole genome shotgun (WGS) entry which is preliminary data.</text>
</comment>
<feature type="compositionally biased region" description="Low complexity" evidence="4">
    <location>
        <begin position="47"/>
        <end position="63"/>
    </location>
</feature>
<organism evidence="6 7">
    <name type="scientific">Bugula neritina</name>
    <name type="common">Brown bryozoan</name>
    <name type="synonym">Sertularia neritina</name>
    <dbReference type="NCBI Taxonomy" id="10212"/>
    <lineage>
        <taxon>Eukaryota</taxon>
        <taxon>Metazoa</taxon>
        <taxon>Spiralia</taxon>
        <taxon>Lophotrochozoa</taxon>
        <taxon>Bryozoa</taxon>
        <taxon>Gymnolaemata</taxon>
        <taxon>Cheilostomatida</taxon>
        <taxon>Flustrina</taxon>
        <taxon>Buguloidea</taxon>
        <taxon>Bugulidae</taxon>
        <taxon>Bugula</taxon>
    </lineage>
</organism>
<dbReference type="InterPro" id="IPR012677">
    <property type="entry name" value="Nucleotide-bd_a/b_plait_sf"/>
</dbReference>
<keyword evidence="7" id="KW-1185">Reference proteome</keyword>
<proteinExistence type="predicted"/>
<keyword evidence="2 3" id="KW-0694">RNA-binding</keyword>
<dbReference type="Proteomes" id="UP000593567">
    <property type="component" value="Unassembled WGS sequence"/>
</dbReference>
<accession>A0A7J7J885</accession>
<dbReference type="Gene3D" id="3.30.70.330">
    <property type="match status" value="3"/>
</dbReference>
<feature type="region of interest" description="Disordered" evidence="4">
    <location>
        <begin position="454"/>
        <end position="495"/>
    </location>
</feature>
<feature type="compositionally biased region" description="Polar residues" evidence="4">
    <location>
        <begin position="478"/>
        <end position="487"/>
    </location>
</feature>
<name>A0A7J7J885_BUGNE</name>
<dbReference type="CDD" id="cd12243">
    <property type="entry name" value="RRM1_MSSP"/>
    <property type="match status" value="1"/>
</dbReference>
<dbReference type="Pfam" id="PF00076">
    <property type="entry name" value="RRM_1"/>
    <property type="match status" value="1"/>
</dbReference>
<dbReference type="AlphaFoldDB" id="A0A7J7J885"/>
<dbReference type="GO" id="GO:0003723">
    <property type="term" value="F:RNA binding"/>
    <property type="evidence" value="ECO:0007669"/>
    <property type="project" value="UniProtKB-UniRule"/>
</dbReference>
<evidence type="ECO:0000256" key="4">
    <source>
        <dbReference type="SAM" id="MobiDB-lite"/>
    </source>
</evidence>
<evidence type="ECO:0000256" key="3">
    <source>
        <dbReference type="PROSITE-ProRule" id="PRU00176"/>
    </source>
</evidence>
<dbReference type="SMART" id="SM00360">
    <property type="entry name" value="RRM"/>
    <property type="match status" value="2"/>
</dbReference>
<evidence type="ECO:0000313" key="7">
    <source>
        <dbReference type="Proteomes" id="UP000593567"/>
    </source>
</evidence>
<evidence type="ECO:0000256" key="2">
    <source>
        <dbReference type="ARBA" id="ARBA00022884"/>
    </source>
</evidence>
<evidence type="ECO:0000256" key="1">
    <source>
        <dbReference type="ARBA" id="ARBA00022737"/>
    </source>
</evidence>
<dbReference type="OrthoDB" id="271725at2759"/>
<feature type="region of interest" description="Disordered" evidence="4">
    <location>
        <begin position="1"/>
        <end position="113"/>
    </location>
</feature>
<keyword evidence="1" id="KW-0677">Repeat</keyword>
<dbReference type="FunFam" id="3.30.70.330:FF:000012">
    <property type="entry name" value="RNA-binding motif, single-stranded-interacting protein 3 isoform 1"/>
    <property type="match status" value="1"/>
</dbReference>
<dbReference type="PROSITE" id="PS50102">
    <property type="entry name" value="RRM"/>
    <property type="match status" value="1"/>
</dbReference>
<reference evidence="6" key="1">
    <citation type="submission" date="2020-06" db="EMBL/GenBank/DDBJ databases">
        <title>Draft genome of Bugula neritina, a colonial animal packing powerful symbionts and potential medicines.</title>
        <authorList>
            <person name="Rayko M."/>
        </authorList>
    </citation>
    <scope>NUCLEOTIDE SEQUENCE [LARGE SCALE GENOMIC DNA]</scope>
    <source>
        <strain evidence="6">Kwan_BN1</strain>
    </source>
</reference>
<protein>
    <recommendedName>
        <fullName evidence="5">RRM domain-containing protein</fullName>
    </recommendedName>
</protein>